<protein>
    <submittedName>
        <fullName evidence="2">Uncharacterized protein</fullName>
    </submittedName>
</protein>
<dbReference type="Proteomes" id="UP000663856">
    <property type="component" value="Unassembled WGS sequence"/>
</dbReference>
<proteinExistence type="predicted"/>
<dbReference type="Proteomes" id="UP000663834">
    <property type="component" value="Unassembled WGS sequence"/>
</dbReference>
<dbReference type="OrthoDB" id="10071316at2759"/>
<feature type="signal peptide" evidence="1">
    <location>
        <begin position="1"/>
        <end position="21"/>
    </location>
</feature>
<dbReference type="EMBL" id="CAJNRF010006715">
    <property type="protein sequence ID" value="CAF2084183.1"/>
    <property type="molecule type" value="Genomic_DNA"/>
</dbReference>
<comment type="caution">
    <text evidence="2">The sequence shown here is derived from an EMBL/GenBank/DDBJ whole genome shotgun (WGS) entry which is preliminary data.</text>
</comment>
<evidence type="ECO:0000313" key="3">
    <source>
        <dbReference type="EMBL" id="CAF1447104.1"/>
    </source>
</evidence>
<evidence type="ECO:0000256" key="1">
    <source>
        <dbReference type="SAM" id="SignalP"/>
    </source>
</evidence>
<evidence type="ECO:0000313" key="4">
    <source>
        <dbReference type="EMBL" id="CAF1962931.1"/>
    </source>
</evidence>
<evidence type="ECO:0000313" key="7">
    <source>
        <dbReference type="Proteomes" id="UP000663855"/>
    </source>
</evidence>
<evidence type="ECO:0000313" key="2">
    <source>
        <dbReference type="EMBL" id="CAF1131271.1"/>
    </source>
</evidence>
<dbReference type="EMBL" id="CAJNRE010001956">
    <property type="protein sequence ID" value="CAF1962931.1"/>
    <property type="molecule type" value="Genomic_DNA"/>
</dbReference>
<sequence length="171" mass="18175">MVPTTTLLMIMLLTTPTLLSAKRHDRRLFFSNHKTTTVATTPDEPSYGNMFSNWLSGFLSKDPNNNDKHSSSLGKLALLKSFLSSSSSSTGNDSKLDKIFEFLSASANDGQNKASSSTSKLNGLLQFFGGQGSTSNNLQLAVKLMNIAQGKGGLSSLNSSDLKALSGFVSG</sequence>
<organism evidence="2 7">
    <name type="scientific">Rotaria magnacalcarata</name>
    <dbReference type="NCBI Taxonomy" id="392030"/>
    <lineage>
        <taxon>Eukaryota</taxon>
        <taxon>Metazoa</taxon>
        <taxon>Spiralia</taxon>
        <taxon>Gnathifera</taxon>
        <taxon>Rotifera</taxon>
        <taxon>Eurotatoria</taxon>
        <taxon>Bdelloidea</taxon>
        <taxon>Philodinida</taxon>
        <taxon>Philodinidae</taxon>
        <taxon>Rotaria</taxon>
    </lineage>
</organism>
<accession>A0A814RBK6</accession>
<evidence type="ECO:0000313" key="6">
    <source>
        <dbReference type="EMBL" id="CAF2084183.1"/>
    </source>
</evidence>
<reference evidence="2" key="1">
    <citation type="submission" date="2021-02" db="EMBL/GenBank/DDBJ databases">
        <authorList>
            <person name="Nowell W R."/>
        </authorList>
    </citation>
    <scope>NUCLEOTIDE SEQUENCE</scope>
</reference>
<dbReference type="EMBL" id="CAJNRG010002388">
    <property type="protein sequence ID" value="CAF2047101.1"/>
    <property type="molecule type" value="Genomic_DNA"/>
</dbReference>
<feature type="chain" id="PRO_5036225765" evidence="1">
    <location>
        <begin position="22"/>
        <end position="171"/>
    </location>
</feature>
<dbReference type="Proteomes" id="UP000663887">
    <property type="component" value="Unassembled WGS sequence"/>
</dbReference>
<dbReference type="EMBL" id="CAJNOW010005331">
    <property type="protein sequence ID" value="CAF1447104.1"/>
    <property type="molecule type" value="Genomic_DNA"/>
</dbReference>
<dbReference type="Proteomes" id="UP000663855">
    <property type="component" value="Unassembled WGS sequence"/>
</dbReference>
<dbReference type="EMBL" id="CAJNOV010003206">
    <property type="protein sequence ID" value="CAF1131271.1"/>
    <property type="molecule type" value="Genomic_DNA"/>
</dbReference>
<evidence type="ECO:0000313" key="5">
    <source>
        <dbReference type="EMBL" id="CAF2047101.1"/>
    </source>
</evidence>
<dbReference type="AlphaFoldDB" id="A0A814RBK6"/>
<gene>
    <name evidence="2" type="ORF">CJN711_LOCUS8568</name>
    <name evidence="3" type="ORF">KQP761_LOCUS11812</name>
    <name evidence="4" type="ORF">MBJ925_LOCUS6452</name>
    <name evidence="6" type="ORF">WKI299_LOCUS16793</name>
    <name evidence="5" type="ORF">XDN619_LOCUS7829</name>
</gene>
<keyword evidence="1" id="KW-0732">Signal</keyword>
<dbReference type="Proteomes" id="UP000663824">
    <property type="component" value="Unassembled WGS sequence"/>
</dbReference>
<name>A0A814RBK6_9BILA</name>